<keyword evidence="3" id="KW-1185">Reference proteome</keyword>
<evidence type="ECO:0000313" key="2">
    <source>
        <dbReference type="EMBL" id="MBZ6066480.1"/>
    </source>
</evidence>
<keyword evidence="1" id="KW-1133">Transmembrane helix</keyword>
<dbReference type="Proteomes" id="UP000774958">
    <property type="component" value="Unassembled WGS sequence"/>
</dbReference>
<gene>
    <name evidence="2" type="ORF">LA374_09720</name>
</gene>
<keyword evidence="1" id="KW-0812">Transmembrane</keyword>
<evidence type="ECO:0008006" key="4">
    <source>
        <dbReference type="Google" id="ProtNLM"/>
    </source>
</evidence>
<dbReference type="RefSeq" id="WP_224162759.1">
    <property type="nucleotide sequence ID" value="NZ_CDDB01000079.1"/>
</dbReference>
<sequence length="120" mass="13796">MTGAPLPLRPSRRGRGVMLLLYLLLIAPTPFWLDGWQWGLFVPLWGLALWRSWLVMGRAAPTLAWDGERLWRDGHPWQPARCRVLPGLLWLRFEQGGLALFADQLGDRDYRALARAIHLS</sequence>
<reference evidence="2 3" key="1">
    <citation type="submission" date="2021-09" db="EMBL/GenBank/DDBJ databases">
        <title>Aeromonas schubertii isolated from Asian sea bass.</title>
        <authorList>
            <person name="Pinpimai K."/>
        </authorList>
    </citation>
    <scope>NUCLEOTIDE SEQUENCE [LARGE SCALE GENOMIC DNA]</scope>
    <source>
        <strain evidence="2 3">CHULA2021a</strain>
    </source>
</reference>
<feature type="transmembrane region" description="Helical" evidence="1">
    <location>
        <begin position="39"/>
        <end position="56"/>
    </location>
</feature>
<organism evidence="2 3">
    <name type="scientific">Aeromonas schubertii</name>
    <dbReference type="NCBI Taxonomy" id="652"/>
    <lineage>
        <taxon>Bacteria</taxon>
        <taxon>Pseudomonadati</taxon>
        <taxon>Pseudomonadota</taxon>
        <taxon>Gammaproteobacteria</taxon>
        <taxon>Aeromonadales</taxon>
        <taxon>Aeromonadaceae</taxon>
        <taxon>Aeromonas</taxon>
    </lineage>
</organism>
<protein>
    <recommendedName>
        <fullName evidence="4">Toxin CptA</fullName>
    </recommendedName>
</protein>
<evidence type="ECO:0000256" key="1">
    <source>
        <dbReference type="SAM" id="Phobius"/>
    </source>
</evidence>
<accession>A0ABS7VBJ1</accession>
<dbReference type="EMBL" id="JAIRBT010000010">
    <property type="protein sequence ID" value="MBZ6066480.1"/>
    <property type="molecule type" value="Genomic_DNA"/>
</dbReference>
<name>A0ABS7VBJ1_9GAMM</name>
<keyword evidence="1" id="KW-0472">Membrane</keyword>
<dbReference type="InterPro" id="IPR009883">
    <property type="entry name" value="YgfX"/>
</dbReference>
<dbReference type="Pfam" id="PF07254">
    <property type="entry name" value="Cpta_toxin"/>
    <property type="match status" value="1"/>
</dbReference>
<feature type="transmembrane region" description="Helical" evidence="1">
    <location>
        <begin position="16"/>
        <end position="33"/>
    </location>
</feature>
<proteinExistence type="predicted"/>
<evidence type="ECO:0000313" key="3">
    <source>
        <dbReference type="Proteomes" id="UP000774958"/>
    </source>
</evidence>
<comment type="caution">
    <text evidence="2">The sequence shown here is derived from an EMBL/GenBank/DDBJ whole genome shotgun (WGS) entry which is preliminary data.</text>
</comment>